<dbReference type="Pfam" id="PF26639">
    <property type="entry name" value="Het-6_barrel"/>
    <property type="match status" value="1"/>
</dbReference>
<dbReference type="HOGENOM" id="CLU_004184_7_2_1"/>
<accession>W6YAE4</accession>
<dbReference type="KEGG" id="bze:COCCADRAFT_109962"/>
<dbReference type="AlphaFoldDB" id="W6YAE4"/>
<gene>
    <name evidence="2" type="ORF">COCCADRAFT_109962</name>
</gene>
<dbReference type="STRING" id="930089.W6YAE4"/>
<dbReference type="PANTHER" id="PTHR24148">
    <property type="entry name" value="ANKYRIN REPEAT DOMAIN-CONTAINING PROTEIN 39 HOMOLOG-RELATED"/>
    <property type="match status" value="1"/>
</dbReference>
<dbReference type="GeneID" id="19144002"/>
<dbReference type="Pfam" id="PF06985">
    <property type="entry name" value="HET"/>
    <property type="match status" value="1"/>
</dbReference>
<keyword evidence="3" id="KW-1185">Reference proteome</keyword>
<evidence type="ECO:0000259" key="1">
    <source>
        <dbReference type="Pfam" id="PF06985"/>
    </source>
</evidence>
<feature type="domain" description="Heterokaryon incompatibility" evidence="1">
    <location>
        <begin position="45"/>
        <end position="193"/>
    </location>
</feature>
<organism evidence="2 3">
    <name type="scientific">Cochliobolus carbonum (strain 26-R-13)</name>
    <name type="common">Maize leaf spot fungus</name>
    <name type="synonym">Bipolaris zeicola</name>
    <dbReference type="NCBI Taxonomy" id="930089"/>
    <lineage>
        <taxon>Eukaryota</taxon>
        <taxon>Fungi</taxon>
        <taxon>Dikarya</taxon>
        <taxon>Ascomycota</taxon>
        <taxon>Pezizomycotina</taxon>
        <taxon>Dothideomycetes</taxon>
        <taxon>Pleosporomycetidae</taxon>
        <taxon>Pleosporales</taxon>
        <taxon>Pleosporineae</taxon>
        <taxon>Pleosporaceae</taxon>
        <taxon>Bipolaris</taxon>
    </lineage>
</organism>
<dbReference type="PANTHER" id="PTHR24148:SF64">
    <property type="entry name" value="HETEROKARYON INCOMPATIBILITY DOMAIN-CONTAINING PROTEIN"/>
    <property type="match status" value="1"/>
</dbReference>
<evidence type="ECO:0000313" key="2">
    <source>
        <dbReference type="EMBL" id="EUC28126.1"/>
    </source>
</evidence>
<reference evidence="2 3" key="1">
    <citation type="journal article" date="2013" name="PLoS Genet.">
        <title>Comparative genome structure, secondary metabolite, and effector coding capacity across Cochliobolus pathogens.</title>
        <authorList>
            <person name="Condon B.J."/>
            <person name="Leng Y."/>
            <person name="Wu D."/>
            <person name="Bushley K.E."/>
            <person name="Ohm R.A."/>
            <person name="Otillar R."/>
            <person name="Martin J."/>
            <person name="Schackwitz W."/>
            <person name="Grimwood J."/>
            <person name="MohdZainudin N."/>
            <person name="Xue C."/>
            <person name="Wang R."/>
            <person name="Manning V.A."/>
            <person name="Dhillon B."/>
            <person name="Tu Z.J."/>
            <person name="Steffenson B.J."/>
            <person name="Salamov A."/>
            <person name="Sun H."/>
            <person name="Lowry S."/>
            <person name="LaButti K."/>
            <person name="Han J."/>
            <person name="Copeland A."/>
            <person name="Lindquist E."/>
            <person name="Barry K."/>
            <person name="Schmutz J."/>
            <person name="Baker S.E."/>
            <person name="Ciuffetti L.M."/>
            <person name="Grigoriev I.V."/>
            <person name="Zhong S."/>
            <person name="Turgeon B.G."/>
        </authorList>
    </citation>
    <scope>NUCLEOTIDE SEQUENCE [LARGE SCALE GENOMIC DNA]</scope>
    <source>
        <strain evidence="2 3">26-R-13</strain>
    </source>
</reference>
<evidence type="ECO:0000313" key="3">
    <source>
        <dbReference type="Proteomes" id="UP000053841"/>
    </source>
</evidence>
<sequence>MPDATLYSLLPHQRAIRLLRIKSGTGKERIQITLETFDLDSKTQFTALSYVWGDATSPCKITCNGHKKLITRNLWGVLSQLRKQRFDCLLWVDAICINQKDEEEKSLQVAMMRDIYKRAAKVIFWLGEQKRYDEDAVNLMREFLKRYPDRSDLERHRVKTLEEMGLSYFDRRWAGWASLCYRPWFRRAWIVQEFLNAKESVFMSGALEIPTKVLVDCGYATGVCVAIREAVMRHSMNAHEITNDISRFQALGIYQSSEDIRIFDLWCWSQQLEATDSRDRVFALLSIQTAVNMDMIDYRKDEATVYTEIATKALNITVPRITSTGKTVYTSKHQIHTNDMRRVSRFLACKYHSPRSSNLPSWVPDWKPVGFYFVPLTRYYTGTATFTYPYDHAIVKDKTLSISGIICDEPDIIIDSRPYMDQLSLTSVGKDSNNQKPGKYMLDWMYQCYVEAMSIPLRSVKKVDSQEFCRAMVFGVHLEETVTPDKDYMRGFQALFRKFENLARRSRYHPSFLQSHSEPGYHGRLYESRFSELSAGRKFCITRQRHLAWVPVETRPTDRICILAGCAVPFVVRPVGQRYELLGDCYRDDMMQERGLSISQEPHLFEFL</sequence>
<proteinExistence type="predicted"/>
<dbReference type="InterPro" id="IPR010730">
    <property type="entry name" value="HET"/>
</dbReference>
<dbReference type="EMBL" id="KI964840">
    <property type="protein sequence ID" value="EUC28126.1"/>
    <property type="molecule type" value="Genomic_DNA"/>
</dbReference>
<protein>
    <recommendedName>
        <fullName evidence="1">Heterokaryon incompatibility domain-containing protein</fullName>
    </recommendedName>
</protein>
<dbReference type="InterPro" id="IPR052895">
    <property type="entry name" value="HetReg/Transcr_Mod"/>
</dbReference>
<dbReference type="Proteomes" id="UP000053841">
    <property type="component" value="Unassembled WGS sequence"/>
</dbReference>
<dbReference type="RefSeq" id="XP_007717557.1">
    <property type="nucleotide sequence ID" value="XM_007719367.1"/>
</dbReference>
<name>W6YAE4_COCC2</name>
<dbReference type="OrthoDB" id="2157530at2759"/>
<dbReference type="eggNOG" id="ENOG502TCC4">
    <property type="taxonomic scope" value="Eukaryota"/>
</dbReference>